<comment type="subcellular location">
    <subcellularLocation>
        <location evidence="1">Cell membrane</location>
        <topology evidence="1">Multi-pass membrane protein</topology>
    </subcellularLocation>
</comment>
<evidence type="ECO:0000313" key="21">
    <source>
        <dbReference type="EMBL" id="SPD72095.1"/>
    </source>
</evidence>
<dbReference type="InterPro" id="IPR017969">
    <property type="entry name" value="Heavy-metal-associated_CS"/>
</dbReference>
<dbReference type="InterPro" id="IPR008250">
    <property type="entry name" value="ATPase_P-typ_transduc_dom_A_sf"/>
</dbReference>
<dbReference type="InterPro" id="IPR023298">
    <property type="entry name" value="ATPase_P-typ_TM_dom_sf"/>
</dbReference>
<keyword evidence="13 19" id="KW-1133">Transmembrane helix</keyword>
<dbReference type="CDD" id="cd02094">
    <property type="entry name" value="P-type_ATPase_Cu-like"/>
    <property type="match status" value="1"/>
</dbReference>
<comment type="similarity">
    <text evidence="2 19">Belongs to the cation transport ATPase (P-type) (TC 3.A.3) family. Type IB subfamily.</text>
</comment>
<dbReference type="GO" id="GO:0005886">
    <property type="term" value="C:plasma membrane"/>
    <property type="evidence" value="ECO:0007669"/>
    <property type="project" value="UniProtKB-SubCell"/>
</dbReference>
<dbReference type="PRINTS" id="PR00943">
    <property type="entry name" value="CUATPASE"/>
</dbReference>
<dbReference type="SUPFAM" id="SSF55008">
    <property type="entry name" value="HMA, heavy metal-associated domain"/>
    <property type="match status" value="1"/>
</dbReference>
<reference evidence="21" key="1">
    <citation type="submission" date="2018-01" db="EMBL/GenBank/DDBJ databases">
        <authorList>
            <person name="Regsiter A."/>
            <person name="William W."/>
        </authorList>
    </citation>
    <scope>NUCLEOTIDE SEQUENCE</scope>
    <source>
        <strain evidence="21">TRIP AH-1</strain>
    </source>
</reference>
<evidence type="ECO:0000256" key="17">
    <source>
        <dbReference type="ARBA" id="ARBA00047424"/>
    </source>
</evidence>
<dbReference type="SUPFAM" id="SSF56784">
    <property type="entry name" value="HAD-like"/>
    <property type="match status" value="1"/>
</dbReference>
<dbReference type="Pfam" id="PF00122">
    <property type="entry name" value="E1-E2_ATPase"/>
    <property type="match status" value="1"/>
</dbReference>
<dbReference type="Gene3D" id="3.30.70.100">
    <property type="match status" value="1"/>
</dbReference>
<dbReference type="InterPro" id="IPR044492">
    <property type="entry name" value="P_typ_ATPase_HD_dom"/>
</dbReference>
<evidence type="ECO:0000256" key="1">
    <source>
        <dbReference type="ARBA" id="ARBA00004651"/>
    </source>
</evidence>
<keyword evidence="14" id="KW-0186">Copper</keyword>
<dbReference type="FunFam" id="2.70.150.10:FF:000002">
    <property type="entry name" value="Copper-transporting ATPase 1, putative"/>
    <property type="match status" value="1"/>
</dbReference>
<dbReference type="SFLD" id="SFLDF00027">
    <property type="entry name" value="p-type_atpase"/>
    <property type="match status" value="1"/>
</dbReference>
<keyword evidence="9" id="KW-0187">Copper transport</keyword>
<dbReference type="InterPro" id="IPR027256">
    <property type="entry name" value="P-typ_ATPase_IB"/>
</dbReference>
<dbReference type="PRINTS" id="PR00119">
    <property type="entry name" value="CATATPASE"/>
</dbReference>
<dbReference type="GO" id="GO:0016887">
    <property type="term" value="F:ATP hydrolysis activity"/>
    <property type="evidence" value="ECO:0007669"/>
    <property type="project" value="InterPro"/>
</dbReference>
<dbReference type="NCBIfam" id="TIGR01494">
    <property type="entry name" value="ATPase_P-type"/>
    <property type="match status" value="1"/>
</dbReference>
<dbReference type="Gene3D" id="2.70.150.10">
    <property type="entry name" value="Calcium-transporting ATPase, cytoplasmic transduction domain A"/>
    <property type="match status" value="1"/>
</dbReference>
<evidence type="ECO:0000256" key="5">
    <source>
        <dbReference type="ARBA" id="ARBA00022553"/>
    </source>
</evidence>
<comment type="catalytic activity">
    <reaction evidence="18">
        <text>Cu(+)(in) + ATP + H2O = Cu(+)(out) + ADP + phosphate + H(+)</text>
        <dbReference type="Rhea" id="RHEA:25792"/>
        <dbReference type="ChEBI" id="CHEBI:15377"/>
        <dbReference type="ChEBI" id="CHEBI:15378"/>
        <dbReference type="ChEBI" id="CHEBI:30616"/>
        <dbReference type="ChEBI" id="CHEBI:43474"/>
        <dbReference type="ChEBI" id="CHEBI:49552"/>
        <dbReference type="ChEBI" id="CHEBI:456216"/>
        <dbReference type="EC" id="7.2.2.8"/>
    </reaction>
</comment>
<keyword evidence="3" id="KW-0813">Transport</keyword>
<dbReference type="SUPFAM" id="SSF81665">
    <property type="entry name" value="Calcium ATPase, transmembrane domain M"/>
    <property type="match status" value="1"/>
</dbReference>
<feature type="transmembrane region" description="Helical" evidence="19">
    <location>
        <begin position="374"/>
        <end position="401"/>
    </location>
</feature>
<dbReference type="AlphaFoldDB" id="A0A445MRM5"/>
<keyword evidence="12" id="KW-1278">Translocase</keyword>
<dbReference type="InterPro" id="IPR023214">
    <property type="entry name" value="HAD_sf"/>
</dbReference>
<keyword evidence="7 19" id="KW-0479">Metal-binding</keyword>
<evidence type="ECO:0000256" key="2">
    <source>
        <dbReference type="ARBA" id="ARBA00006024"/>
    </source>
</evidence>
<dbReference type="InterPro" id="IPR036412">
    <property type="entry name" value="HAD-like_sf"/>
</dbReference>
<dbReference type="EMBL" id="OJIN01000019">
    <property type="protein sequence ID" value="SPD72095.1"/>
    <property type="molecule type" value="Genomic_DNA"/>
</dbReference>
<dbReference type="GO" id="GO:0140581">
    <property type="term" value="F:P-type monovalent copper transporter activity"/>
    <property type="evidence" value="ECO:0007669"/>
    <property type="project" value="UniProtKB-EC"/>
</dbReference>
<evidence type="ECO:0000256" key="3">
    <source>
        <dbReference type="ARBA" id="ARBA00022448"/>
    </source>
</evidence>
<keyword evidence="15" id="KW-0406">Ion transport</keyword>
<dbReference type="GO" id="GO:0005524">
    <property type="term" value="F:ATP binding"/>
    <property type="evidence" value="ECO:0007669"/>
    <property type="project" value="UniProtKB-UniRule"/>
</dbReference>
<dbReference type="FunFam" id="3.40.50.1000:FF:000144">
    <property type="entry name" value="copper-transporting ATPase 1 isoform X2"/>
    <property type="match status" value="1"/>
</dbReference>
<keyword evidence="16 19" id="KW-0472">Membrane</keyword>
<name>A0A445MRM5_9BACT</name>
<keyword evidence="6 19" id="KW-0812">Transmembrane</keyword>
<dbReference type="PROSITE" id="PS00154">
    <property type="entry name" value="ATPASE_E1_E2"/>
    <property type="match status" value="1"/>
</dbReference>
<keyword evidence="21" id="KW-0378">Hydrolase</keyword>
<evidence type="ECO:0000256" key="14">
    <source>
        <dbReference type="ARBA" id="ARBA00023008"/>
    </source>
</evidence>
<dbReference type="FunFam" id="3.30.70.100:FF:000005">
    <property type="entry name" value="Copper-exporting P-type ATPase A"/>
    <property type="match status" value="1"/>
</dbReference>
<dbReference type="EC" id="3.6.3.54" evidence="21"/>
<evidence type="ECO:0000256" key="8">
    <source>
        <dbReference type="ARBA" id="ARBA00022741"/>
    </source>
</evidence>
<evidence type="ECO:0000256" key="18">
    <source>
        <dbReference type="ARBA" id="ARBA00049289"/>
    </source>
</evidence>
<evidence type="ECO:0000256" key="15">
    <source>
        <dbReference type="ARBA" id="ARBA00023065"/>
    </source>
</evidence>
<dbReference type="GO" id="GO:0055070">
    <property type="term" value="P:copper ion homeostasis"/>
    <property type="evidence" value="ECO:0007669"/>
    <property type="project" value="TreeGrafter"/>
</dbReference>
<dbReference type="CDD" id="cd00371">
    <property type="entry name" value="HMA"/>
    <property type="match status" value="1"/>
</dbReference>
<dbReference type="PANTHER" id="PTHR43520">
    <property type="entry name" value="ATP7, ISOFORM B"/>
    <property type="match status" value="1"/>
</dbReference>
<dbReference type="InterPro" id="IPR001757">
    <property type="entry name" value="P_typ_ATPase"/>
</dbReference>
<dbReference type="InterPro" id="IPR023299">
    <property type="entry name" value="ATPase_P-typ_cyto_dom_N"/>
</dbReference>
<evidence type="ECO:0000256" key="11">
    <source>
        <dbReference type="ARBA" id="ARBA00022842"/>
    </source>
</evidence>
<dbReference type="InterPro" id="IPR036163">
    <property type="entry name" value="HMA_dom_sf"/>
</dbReference>
<dbReference type="Gene3D" id="3.40.50.1000">
    <property type="entry name" value="HAD superfamily/HAD-like"/>
    <property type="match status" value="1"/>
</dbReference>
<evidence type="ECO:0000256" key="12">
    <source>
        <dbReference type="ARBA" id="ARBA00022967"/>
    </source>
</evidence>
<dbReference type="SUPFAM" id="SSF81653">
    <property type="entry name" value="Calcium ATPase, transduction domain A"/>
    <property type="match status" value="1"/>
</dbReference>
<dbReference type="SFLD" id="SFLDS00003">
    <property type="entry name" value="Haloacid_Dehalogenase"/>
    <property type="match status" value="1"/>
</dbReference>
<keyword evidence="10 19" id="KW-0067">ATP-binding</keyword>
<dbReference type="PROSITE" id="PS50846">
    <property type="entry name" value="HMA_2"/>
    <property type="match status" value="1"/>
</dbReference>
<feature type="transmembrane region" description="Helical" evidence="19">
    <location>
        <begin position="717"/>
        <end position="738"/>
    </location>
</feature>
<keyword evidence="5" id="KW-0597">Phosphoprotein</keyword>
<evidence type="ECO:0000256" key="6">
    <source>
        <dbReference type="ARBA" id="ARBA00022692"/>
    </source>
</evidence>
<evidence type="ECO:0000256" key="13">
    <source>
        <dbReference type="ARBA" id="ARBA00022989"/>
    </source>
</evidence>
<evidence type="ECO:0000256" key="16">
    <source>
        <dbReference type="ARBA" id="ARBA00023136"/>
    </source>
</evidence>
<organism evidence="21">
    <name type="scientific">uncultured Desulfobacterium sp</name>
    <dbReference type="NCBI Taxonomy" id="201089"/>
    <lineage>
        <taxon>Bacteria</taxon>
        <taxon>Pseudomonadati</taxon>
        <taxon>Thermodesulfobacteriota</taxon>
        <taxon>Desulfobacteria</taxon>
        <taxon>Desulfobacterales</taxon>
        <taxon>Desulfobacteriaceae</taxon>
        <taxon>Desulfobacterium</taxon>
        <taxon>environmental samples</taxon>
    </lineage>
</organism>
<evidence type="ECO:0000259" key="20">
    <source>
        <dbReference type="PROSITE" id="PS50846"/>
    </source>
</evidence>
<dbReference type="PANTHER" id="PTHR43520:SF8">
    <property type="entry name" value="P-TYPE CU(+) TRANSPORTER"/>
    <property type="match status" value="1"/>
</dbReference>
<dbReference type="PROSITE" id="PS01047">
    <property type="entry name" value="HMA_1"/>
    <property type="match status" value="1"/>
</dbReference>
<feature type="transmembrane region" description="Helical" evidence="19">
    <location>
        <begin position="117"/>
        <end position="141"/>
    </location>
</feature>
<keyword evidence="4 19" id="KW-1003">Cell membrane</keyword>
<dbReference type="Gene3D" id="3.40.1110.10">
    <property type="entry name" value="Calcium-transporting ATPase, cytoplasmic domain N"/>
    <property type="match status" value="1"/>
</dbReference>
<gene>
    <name evidence="21" type="primary">copA</name>
    <name evidence="21" type="ORF">PITCH_A1150130</name>
</gene>
<keyword evidence="8 19" id="KW-0547">Nucleotide-binding</keyword>
<protein>
    <submittedName>
        <fullName evidence="21">Copper-exporting P-type ATPase A</fullName>
        <ecNumber evidence="21">3.6.3.54</ecNumber>
    </submittedName>
</protein>
<dbReference type="NCBIfam" id="TIGR01511">
    <property type="entry name" value="ATPase-IB1_Cu"/>
    <property type="match status" value="1"/>
</dbReference>
<comment type="catalytic activity">
    <reaction evidence="17">
        <text>Cu(2+)(in) + ATP + H2O = Cu(2+)(out) + ADP + phosphate + H(+)</text>
        <dbReference type="Rhea" id="RHEA:10376"/>
        <dbReference type="ChEBI" id="CHEBI:15377"/>
        <dbReference type="ChEBI" id="CHEBI:15378"/>
        <dbReference type="ChEBI" id="CHEBI:29036"/>
        <dbReference type="ChEBI" id="CHEBI:30616"/>
        <dbReference type="ChEBI" id="CHEBI:43474"/>
        <dbReference type="ChEBI" id="CHEBI:456216"/>
        <dbReference type="EC" id="7.2.2.9"/>
    </reaction>
</comment>
<feature type="transmembrane region" description="Helical" evidence="19">
    <location>
        <begin position="684"/>
        <end position="705"/>
    </location>
</feature>
<dbReference type="SFLD" id="SFLDG00002">
    <property type="entry name" value="C1.7:_P-type_atpase_like"/>
    <property type="match status" value="1"/>
</dbReference>
<evidence type="ECO:0000256" key="19">
    <source>
        <dbReference type="RuleBase" id="RU362081"/>
    </source>
</evidence>
<keyword evidence="11" id="KW-0460">Magnesium</keyword>
<feature type="transmembrane region" description="Helical" evidence="19">
    <location>
        <begin position="340"/>
        <end position="362"/>
    </location>
</feature>
<dbReference type="NCBIfam" id="TIGR01525">
    <property type="entry name" value="ATPase-IB_hvy"/>
    <property type="match status" value="1"/>
</dbReference>
<dbReference type="GO" id="GO:0043682">
    <property type="term" value="F:P-type divalent copper transporter activity"/>
    <property type="evidence" value="ECO:0007669"/>
    <property type="project" value="UniProtKB-EC"/>
</dbReference>
<evidence type="ECO:0000256" key="7">
    <source>
        <dbReference type="ARBA" id="ARBA00022723"/>
    </source>
</evidence>
<dbReference type="Pfam" id="PF00403">
    <property type="entry name" value="HMA"/>
    <property type="match status" value="1"/>
</dbReference>
<dbReference type="PRINTS" id="PR00942">
    <property type="entry name" value="CUATPASEI"/>
</dbReference>
<dbReference type="Pfam" id="PF00702">
    <property type="entry name" value="Hydrolase"/>
    <property type="match status" value="1"/>
</dbReference>
<evidence type="ECO:0000256" key="4">
    <source>
        <dbReference type="ARBA" id="ARBA00022475"/>
    </source>
</evidence>
<accession>A0A445MRM5</accession>
<dbReference type="InterPro" id="IPR059000">
    <property type="entry name" value="ATPase_P-type_domA"/>
</dbReference>
<evidence type="ECO:0000256" key="9">
    <source>
        <dbReference type="ARBA" id="ARBA00022796"/>
    </source>
</evidence>
<proteinExistence type="inferred from homology"/>
<feature type="domain" description="HMA" evidence="20">
    <location>
        <begin position="4"/>
        <end position="70"/>
    </location>
</feature>
<evidence type="ECO:0000256" key="10">
    <source>
        <dbReference type="ARBA" id="ARBA00022840"/>
    </source>
</evidence>
<feature type="transmembrane region" description="Helical" evidence="19">
    <location>
        <begin position="162"/>
        <end position="181"/>
    </location>
</feature>
<dbReference type="InterPro" id="IPR018303">
    <property type="entry name" value="ATPase_P-typ_P_site"/>
</dbReference>
<dbReference type="GO" id="GO:0005507">
    <property type="term" value="F:copper ion binding"/>
    <property type="evidence" value="ECO:0007669"/>
    <property type="project" value="TreeGrafter"/>
</dbReference>
<sequence>MSDKDIMLPVTGMSCANCAMNIERALRKLRGIKEANVNFAGEFASVSFDPDKIQLEDIILAVKDAGYNVIVPDDTGDDAEQSARNAEIKDQRKKFFVGVAFAAPLFFLSMSRDLGILAAWAHGAWVNWLFLCLATPVQFYTGWDYYRGGWKSIKNKSANMDVLVAMGSSVAYLYSVAVLLFPLLKGHVYFETSAVIITLIRLGKMLETGTKGRTGGAIRSLIGLRPKKAAIIENGIEREVPIVEVKVSDVLVVRPGESIPVDGKVIDGESAVDESMLTGESVPVDKHPEDNVTGGTINLNGFLKIEATRVGKDTALARVIRLVQQAQGSKAPVQAMADRIAAIFVPGVIGLAFFTFAVWWTFTDDFVNAMVRMVSVLVIACPCALGLATPTAVMAGTGLGAKKGILFKSSQALELATGLDTIIMDKTGTITHGRHVVTDLIVLNEGLMDEDEMLRIAASAEKASEHPLGRAIVSEADARGLKLGQIGEFRAVGGLGVQAGIDGDIVMVGKPEWFEGPSLAVSNAAIRIKKLQEEGKTVAVVALNDSPVGLIALADVIRPESKGAIRQLHEMGLRTVMLTGDNLRTARKIASELDIDEVIAEVRPGEKSQKVHSVQEEGRKVAMVGDGINDAPAIAQADVGFAIGTGTDIAIETGDVILVSPDLKGVPRAIRLSRATMKTIRQNLFWAFFYNMALIPIAAGALYPIETLPGFLRHLHPILAALAMAMSSIAVVSNSLLLTRKSVDR</sequence>
<dbReference type="InterPro" id="IPR006121">
    <property type="entry name" value="HMA_dom"/>
</dbReference>